<feature type="transmembrane region" description="Helical" evidence="1">
    <location>
        <begin position="116"/>
        <end position="140"/>
    </location>
</feature>
<reference evidence="3 4" key="1">
    <citation type="submission" date="2020-03" db="EMBL/GenBank/DDBJ databases">
        <title>Whole genome shotgun sequence of Phytohabitans rumicis NBRC 108638.</title>
        <authorList>
            <person name="Komaki H."/>
            <person name="Tamura T."/>
        </authorList>
    </citation>
    <scope>NUCLEOTIDE SEQUENCE [LARGE SCALE GENOMIC DNA]</scope>
    <source>
        <strain evidence="3 4">NBRC 108638</strain>
    </source>
</reference>
<dbReference type="EMBL" id="BLPG01000001">
    <property type="protein sequence ID" value="GFJ95363.1"/>
    <property type="molecule type" value="Genomic_DNA"/>
</dbReference>
<name>A0A6V8LDQ4_9ACTN</name>
<keyword evidence="1" id="KW-0472">Membrane</keyword>
<dbReference type="RefSeq" id="WP_173082919.1">
    <property type="nucleotide sequence ID" value="NZ_BLPG01000001.1"/>
</dbReference>
<organism evidence="3 4">
    <name type="scientific">Phytohabitans rumicis</name>
    <dbReference type="NCBI Taxonomy" id="1076125"/>
    <lineage>
        <taxon>Bacteria</taxon>
        <taxon>Bacillati</taxon>
        <taxon>Actinomycetota</taxon>
        <taxon>Actinomycetes</taxon>
        <taxon>Micromonosporales</taxon>
        <taxon>Micromonosporaceae</taxon>
    </lineage>
</organism>
<sequence length="228" mass="23687">MAIPEPVDPSGLWALIVDLSAHTIWPPDNEDRVFELANAWDAAATMVEDARAPLLAAQVRVLTAWPDTAGAQFASNGIQLAESYGELAAVMRDLADFVRTYGQQIVEAKVNIGVEIAINAALFAAIIALPGGGLLAGVLARTIGTRLGSMIEAMAGRSLLGPLPGRANALIRGAAEMATEAGDEVINRTLTIFGTVQILDEVEEEGYEVGVQDVFVAGVAGALGAPSP</sequence>
<dbReference type="Pfam" id="PF25547">
    <property type="entry name" value="WXG100_2"/>
    <property type="match status" value="1"/>
</dbReference>
<reference evidence="3 4" key="2">
    <citation type="submission" date="2020-03" db="EMBL/GenBank/DDBJ databases">
        <authorList>
            <person name="Ichikawa N."/>
            <person name="Kimura A."/>
            <person name="Kitahashi Y."/>
            <person name="Uohara A."/>
        </authorList>
    </citation>
    <scope>NUCLEOTIDE SEQUENCE [LARGE SCALE GENOMIC DNA]</scope>
    <source>
        <strain evidence="3 4">NBRC 108638</strain>
    </source>
</reference>
<evidence type="ECO:0000313" key="4">
    <source>
        <dbReference type="Proteomes" id="UP000482960"/>
    </source>
</evidence>
<proteinExistence type="predicted"/>
<evidence type="ECO:0000259" key="2">
    <source>
        <dbReference type="Pfam" id="PF25547"/>
    </source>
</evidence>
<dbReference type="Proteomes" id="UP000482960">
    <property type="component" value="Unassembled WGS sequence"/>
</dbReference>
<evidence type="ECO:0000256" key="1">
    <source>
        <dbReference type="SAM" id="Phobius"/>
    </source>
</evidence>
<comment type="caution">
    <text evidence="3">The sequence shown here is derived from an EMBL/GenBank/DDBJ whole genome shotgun (WGS) entry which is preliminary data.</text>
</comment>
<evidence type="ECO:0000313" key="3">
    <source>
        <dbReference type="EMBL" id="GFJ95363.1"/>
    </source>
</evidence>
<keyword evidence="1" id="KW-1133">Transmembrane helix</keyword>
<keyword evidence="1" id="KW-0812">Transmembrane</keyword>
<feature type="domain" description="Outer membrane channel protein CpnT-like N-terminal" evidence="2">
    <location>
        <begin position="2"/>
        <end position="147"/>
    </location>
</feature>
<protein>
    <recommendedName>
        <fullName evidence="2">Outer membrane channel protein CpnT-like N-terminal domain-containing protein</fullName>
    </recommendedName>
</protein>
<gene>
    <name evidence="3" type="ORF">Prum_090050</name>
</gene>
<keyword evidence="4" id="KW-1185">Reference proteome</keyword>
<dbReference type="InterPro" id="IPR057746">
    <property type="entry name" value="CpnT-like_N"/>
</dbReference>
<dbReference type="AlphaFoldDB" id="A0A6V8LDQ4"/>
<accession>A0A6V8LDQ4</accession>